<evidence type="ECO:0000313" key="3">
    <source>
        <dbReference type="Proteomes" id="UP001211907"/>
    </source>
</evidence>
<evidence type="ECO:0000313" key="2">
    <source>
        <dbReference type="EMBL" id="KAJ3134238.1"/>
    </source>
</evidence>
<keyword evidence="3" id="KW-1185">Reference proteome</keyword>
<comment type="caution">
    <text evidence="2">The sequence shown here is derived from an EMBL/GenBank/DDBJ whole genome shotgun (WGS) entry which is preliminary data.</text>
</comment>
<sequence>MEAPPPASAPLPTQGLAYSQPHPLRNRYPHSHLHSHSLADGREEGGQTDRDKASVVIMHTRLTQKNTASSKTAMKTKGKNNKGPASVLLVAVRTPADVLSVRNELARVERRDAAEAATATAAATSTPLADAAAFFGGIAASLLPPLDFHARAASATAKRARDTELLVYANLSYACVRGTPCLWSRGPRHVS</sequence>
<name>A0AAD5T936_9FUNG</name>
<evidence type="ECO:0000256" key="1">
    <source>
        <dbReference type="SAM" id="MobiDB-lite"/>
    </source>
</evidence>
<protein>
    <submittedName>
        <fullName evidence="2">Uncharacterized protein</fullName>
    </submittedName>
</protein>
<feature type="compositionally biased region" description="Basic residues" evidence="1">
    <location>
        <begin position="24"/>
        <end position="35"/>
    </location>
</feature>
<feature type="region of interest" description="Disordered" evidence="1">
    <location>
        <begin position="1"/>
        <end position="50"/>
    </location>
</feature>
<reference evidence="2" key="1">
    <citation type="submission" date="2020-05" db="EMBL/GenBank/DDBJ databases">
        <title>Phylogenomic resolution of chytrid fungi.</title>
        <authorList>
            <person name="Stajich J.E."/>
            <person name="Amses K."/>
            <person name="Simmons R."/>
            <person name="Seto K."/>
            <person name="Myers J."/>
            <person name="Bonds A."/>
            <person name="Quandt C.A."/>
            <person name="Barry K."/>
            <person name="Liu P."/>
            <person name="Grigoriev I."/>
            <person name="Longcore J.E."/>
            <person name="James T.Y."/>
        </authorList>
    </citation>
    <scope>NUCLEOTIDE SEQUENCE</scope>
    <source>
        <strain evidence="2">JEL0513</strain>
    </source>
</reference>
<dbReference type="Proteomes" id="UP001211907">
    <property type="component" value="Unassembled WGS sequence"/>
</dbReference>
<dbReference type="EMBL" id="JADGJH010000196">
    <property type="protein sequence ID" value="KAJ3134238.1"/>
    <property type="molecule type" value="Genomic_DNA"/>
</dbReference>
<accession>A0AAD5T936</accession>
<feature type="compositionally biased region" description="Basic and acidic residues" evidence="1">
    <location>
        <begin position="37"/>
        <end position="50"/>
    </location>
</feature>
<proteinExistence type="predicted"/>
<organism evidence="2 3">
    <name type="scientific">Physocladia obscura</name>
    <dbReference type="NCBI Taxonomy" id="109957"/>
    <lineage>
        <taxon>Eukaryota</taxon>
        <taxon>Fungi</taxon>
        <taxon>Fungi incertae sedis</taxon>
        <taxon>Chytridiomycota</taxon>
        <taxon>Chytridiomycota incertae sedis</taxon>
        <taxon>Chytridiomycetes</taxon>
        <taxon>Chytridiales</taxon>
        <taxon>Chytriomycetaceae</taxon>
        <taxon>Physocladia</taxon>
    </lineage>
</organism>
<dbReference type="AlphaFoldDB" id="A0AAD5T936"/>
<gene>
    <name evidence="2" type="ORF">HK100_003750</name>
</gene>